<protein>
    <submittedName>
        <fullName evidence="1">Magnetosome protein Mad31</fullName>
    </submittedName>
</protein>
<gene>
    <name evidence="1" type="primary">mad31</name>
</gene>
<accession>A0A3S6IW38</accession>
<organism evidence="1">
    <name type="scientific">Candidatus Magnetananas rongchengensis</name>
    <dbReference type="NCBI Taxonomy" id="1463558"/>
    <lineage>
        <taxon>Bacteria</taxon>
        <taxon>Pseudomonadati</taxon>
        <taxon>Thermodesulfobacteriota</taxon>
        <taxon>Desulfobacteria</taxon>
        <taxon>Desulfobacterales</taxon>
        <taxon>Desulfobacteraceae</taxon>
        <taxon>Candidatus Magnetananas</taxon>
    </lineage>
</organism>
<evidence type="ECO:0000313" key="1">
    <source>
        <dbReference type="EMBL" id="ASQ41176.1"/>
    </source>
</evidence>
<name>A0A3S6IW38_9BACT</name>
<dbReference type="AlphaFoldDB" id="A0A3S6IW38"/>
<reference evidence="1" key="1">
    <citation type="submission" date="2016-11" db="EMBL/GenBank/DDBJ databases">
        <title>Region harboring genes involved in magnetosome formation of Candidatus Magnetananas rongchenensis.</title>
        <authorList>
            <person name="Wang M."/>
            <person name="Chen Y.-R."/>
            <person name="Zhang W."/>
            <person name="Pan H."/>
            <person name="Xiao T."/>
            <person name="Wu L.-F."/>
        </authorList>
    </citation>
    <scope>NUCLEOTIDE SEQUENCE</scope>
</reference>
<dbReference type="EMBL" id="KY084568">
    <property type="protein sequence ID" value="ASQ41176.1"/>
    <property type="molecule type" value="Genomic_DNA"/>
</dbReference>
<sequence length="231" mass="25473">MILFNRHEEKNVPEEEIKVIPGKNDWLLKILDRTGLDLEAIREEVEFLLWEYEFDNPDATEAEISQGVTKKLITWSSVKTGSLGGATAAPASIPILGTIGTALLGTTVDVAYLIRTQIELCYAISAAYEVHIEKERLKAITLVLLGFSDNEDVAVEIATTSLKTVVNELADKYLSRTLAVSASETASKLVPKFFSKTSRLIPFIGVPLTVSMNVSSTVKVGRQARDYFSEY</sequence>
<proteinExistence type="predicted"/>